<sequence>MPFQGTDPCLPLASTLTSTLTGFRPSEQQQQLDASVPSASLNTNAGLPQLWASSNNPVCTFSPIPICPTSLSHSTTFPINVNAGSASLTPVVPAVTTSTTITNAINSSQASSTSTGLPQPPALQPCPALTKRFQRLCPLPASRSPVSSVSASVTLSPTKRAPGLTMRAPALSATYGNEKRTGSTSVSEIGQEDYKRDLKDLHCNWFDQNNLFSPGVNNI</sequence>
<dbReference type="WBParaSite" id="ECPE_0000171301-mRNA-1">
    <property type="protein sequence ID" value="ECPE_0000171301-mRNA-1"/>
    <property type="gene ID" value="ECPE_0000171301"/>
</dbReference>
<evidence type="ECO:0000313" key="1">
    <source>
        <dbReference type="EMBL" id="VDP44802.1"/>
    </source>
</evidence>
<name>A0A183A428_9TREM</name>
<keyword evidence="2" id="KW-1185">Reference proteome</keyword>
<gene>
    <name evidence="1" type="ORF">ECPE_LOCUS1713</name>
</gene>
<dbReference type="AlphaFoldDB" id="A0A183A428"/>
<accession>A0A183A428</accession>
<evidence type="ECO:0000313" key="2">
    <source>
        <dbReference type="Proteomes" id="UP000272942"/>
    </source>
</evidence>
<organism evidence="3">
    <name type="scientific">Echinostoma caproni</name>
    <dbReference type="NCBI Taxonomy" id="27848"/>
    <lineage>
        <taxon>Eukaryota</taxon>
        <taxon>Metazoa</taxon>
        <taxon>Spiralia</taxon>
        <taxon>Lophotrochozoa</taxon>
        <taxon>Platyhelminthes</taxon>
        <taxon>Trematoda</taxon>
        <taxon>Digenea</taxon>
        <taxon>Plagiorchiida</taxon>
        <taxon>Echinostomata</taxon>
        <taxon>Echinostomatoidea</taxon>
        <taxon>Echinostomatidae</taxon>
        <taxon>Echinostoma</taxon>
    </lineage>
</organism>
<dbReference type="Proteomes" id="UP000272942">
    <property type="component" value="Unassembled WGS sequence"/>
</dbReference>
<reference evidence="3" key="1">
    <citation type="submission" date="2016-06" db="UniProtKB">
        <authorList>
            <consortium name="WormBaseParasite"/>
        </authorList>
    </citation>
    <scope>IDENTIFICATION</scope>
</reference>
<reference evidence="1 2" key="2">
    <citation type="submission" date="2018-11" db="EMBL/GenBank/DDBJ databases">
        <authorList>
            <consortium name="Pathogen Informatics"/>
        </authorList>
    </citation>
    <scope>NUCLEOTIDE SEQUENCE [LARGE SCALE GENOMIC DNA]</scope>
    <source>
        <strain evidence="1 2">Egypt</strain>
    </source>
</reference>
<evidence type="ECO:0000313" key="3">
    <source>
        <dbReference type="WBParaSite" id="ECPE_0000171301-mRNA-1"/>
    </source>
</evidence>
<protein>
    <submittedName>
        <fullName evidence="1 3">Uncharacterized protein</fullName>
    </submittedName>
</protein>
<proteinExistence type="predicted"/>
<dbReference type="EMBL" id="UZAN01013674">
    <property type="protein sequence ID" value="VDP44802.1"/>
    <property type="molecule type" value="Genomic_DNA"/>
</dbReference>